<comment type="caution">
    <text evidence="2">The sequence shown here is derived from an EMBL/GenBank/DDBJ whole genome shotgun (WGS) entry which is preliminary data.</text>
</comment>
<proteinExistence type="predicted"/>
<dbReference type="OrthoDB" id="195705at2"/>
<feature type="transmembrane region" description="Helical" evidence="1">
    <location>
        <begin position="109"/>
        <end position="134"/>
    </location>
</feature>
<dbReference type="RefSeq" id="WP_113957729.1">
    <property type="nucleotide sequence ID" value="NZ_QNRR01000002.1"/>
</dbReference>
<evidence type="ECO:0000313" key="2">
    <source>
        <dbReference type="EMBL" id="RBP46198.1"/>
    </source>
</evidence>
<dbReference type="Pfam" id="PF09656">
    <property type="entry name" value="PGPGW"/>
    <property type="match status" value="1"/>
</dbReference>
<keyword evidence="1" id="KW-0472">Membrane</keyword>
<dbReference type="Proteomes" id="UP000253426">
    <property type="component" value="Unassembled WGS sequence"/>
</dbReference>
<evidence type="ECO:0000256" key="1">
    <source>
        <dbReference type="SAM" id="Phobius"/>
    </source>
</evidence>
<feature type="transmembrane region" description="Helical" evidence="1">
    <location>
        <begin position="38"/>
        <end position="59"/>
    </location>
</feature>
<name>A0A366HSW6_9BACT</name>
<protein>
    <submittedName>
        <fullName evidence="2">Putative transmembrane protein PGPGW</fullName>
    </submittedName>
</protein>
<keyword evidence="3" id="KW-1185">Reference proteome</keyword>
<sequence>MLAAVKEHWNELKSSRPGRRFQERYERRKKEHRGAFHWARWLNIVGGTLLLLIGVFLLAAPGPGMLVAVAGLSMLGSEFLTLARFLDWSEVKVRKALVWARRWWKKSGWVTRALAILLACLATAGALYGGYALFMRS</sequence>
<accession>A0A366HSW6</accession>
<gene>
    <name evidence="2" type="ORF">DES53_102584</name>
</gene>
<keyword evidence="1 2" id="KW-0812">Transmembrane</keyword>
<organism evidence="2 3">
    <name type="scientific">Roseimicrobium gellanilyticum</name>
    <dbReference type="NCBI Taxonomy" id="748857"/>
    <lineage>
        <taxon>Bacteria</taxon>
        <taxon>Pseudomonadati</taxon>
        <taxon>Verrucomicrobiota</taxon>
        <taxon>Verrucomicrobiia</taxon>
        <taxon>Verrucomicrobiales</taxon>
        <taxon>Verrucomicrobiaceae</taxon>
        <taxon>Roseimicrobium</taxon>
    </lineage>
</organism>
<feature type="transmembrane region" description="Helical" evidence="1">
    <location>
        <begin position="65"/>
        <end position="88"/>
    </location>
</feature>
<dbReference type="EMBL" id="QNRR01000002">
    <property type="protein sequence ID" value="RBP46198.1"/>
    <property type="molecule type" value="Genomic_DNA"/>
</dbReference>
<keyword evidence="1" id="KW-1133">Transmembrane helix</keyword>
<reference evidence="2 3" key="1">
    <citation type="submission" date="2018-06" db="EMBL/GenBank/DDBJ databases">
        <title>Genomic Encyclopedia of Type Strains, Phase IV (KMG-IV): sequencing the most valuable type-strain genomes for metagenomic binning, comparative biology and taxonomic classification.</title>
        <authorList>
            <person name="Goeker M."/>
        </authorList>
    </citation>
    <scope>NUCLEOTIDE SEQUENCE [LARGE SCALE GENOMIC DNA]</scope>
    <source>
        <strain evidence="2 3">DSM 25532</strain>
    </source>
</reference>
<dbReference type="InterPro" id="IPR019099">
    <property type="entry name" value="Uncharacterised_PGPGW_TM"/>
</dbReference>
<evidence type="ECO:0000313" key="3">
    <source>
        <dbReference type="Proteomes" id="UP000253426"/>
    </source>
</evidence>
<dbReference type="AlphaFoldDB" id="A0A366HSW6"/>